<dbReference type="AlphaFoldDB" id="A0A2G5D438"/>
<reference evidence="2 3" key="1">
    <citation type="submission" date="2017-09" db="EMBL/GenBank/DDBJ databases">
        <title>WGS assembly of Aquilegia coerulea Goldsmith.</title>
        <authorList>
            <person name="Hodges S."/>
            <person name="Kramer E."/>
            <person name="Nordborg M."/>
            <person name="Tomkins J."/>
            <person name="Borevitz J."/>
            <person name="Derieg N."/>
            <person name="Yan J."/>
            <person name="Mihaltcheva S."/>
            <person name="Hayes R.D."/>
            <person name="Rokhsar D."/>
        </authorList>
    </citation>
    <scope>NUCLEOTIDE SEQUENCE [LARGE SCALE GENOMIC DNA]</scope>
    <source>
        <strain evidence="3">cv. Goldsmith</strain>
    </source>
</reference>
<feature type="signal peptide" evidence="1">
    <location>
        <begin position="1"/>
        <end position="28"/>
    </location>
</feature>
<dbReference type="FunCoup" id="A0A2G5D438">
    <property type="interactions" value="66"/>
</dbReference>
<name>A0A2G5D438_AQUCA</name>
<gene>
    <name evidence="2" type="ORF">AQUCO_02800144v1</name>
</gene>
<sequence length="110" mass="12352">MEKMKCFRVEVIQVMLCVWLLIIMPSLACSSSKTNSTCRDCILDQMKYVCPGCVPILRCMAKCLWGNLSQSKCTKNLQSKCIKKCDCNGGTPRLSDCKKCMSRCKCSCSK</sequence>
<evidence type="ECO:0008006" key="4">
    <source>
        <dbReference type="Google" id="ProtNLM"/>
    </source>
</evidence>
<protein>
    <recommendedName>
        <fullName evidence="4">TNFR-Cys domain-containing protein</fullName>
    </recommendedName>
</protein>
<proteinExistence type="predicted"/>
<dbReference type="EMBL" id="KZ305045">
    <property type="protein sequence ID" value="PIA38265.1"/>
    <property type="molecule type" value="Genomic_DNA"/>
</dbReference>
<feature type="chain" id="PRO_5013915520" description="TNFR-Cys domain-containing protein" evidence="1">
    <location>
        <begin position="29"/>
        <end position="110"/>
    </location>
</feature>
<keyword evidence="3" id="KW-1185">Reference proteome</keyword>
<organism evidence="2 3">
    <name type="scientific">Aquilegia coerulea</name>
    <name type="common">Rocky mountain columbine</name>
    <dbReference type="NCBI Taxonomy" id="218851"/>
    <lineage>
        <taxon>Eukaryota</taxon>
        <taxon>Viridiplantae</taxon>
        <taxon>Streptophyta</taxon>
        <taxon>Embryophyta</taxon>
        <taxon>Tracheophyta</taxon>
        <taxon>Spermatophyta</taxon>
        <taxon>Magnoliopsida</taxon>
        <taxon>Ranunculales</taxon>
        <taxon>Ranunculaceae</taxon>
        <taxon>Thalictroideae</taxon>
        <taxon>Aquilegia</taxon>
    </lineage>
</organism>
<accession>A0A2G5D438</accession>
<evidence type="ECO:0000313" key="2">
    <source>
        <dbReference type="EMBL" id="PIA38265.1"/>
    </source>
</evidence>
<dbReference type="OrthoDB" id="1855047at2759"/>
<evidence type="ECO:0000256" key="1">
    <source>
        <dbReference type="SAM" id="SignalP"/>
    </source>
</evidence>
<keyword evidence="1" id="KW-0732">Signal</keyword>
<dbReference type="Proteomes" id="UP000230069">
    <property type="component" value="Unassembled WGS sequence"/>
</dbReference>
<evidence type="ECO:0000313" key="3">
    <source>
        <dbReference type="Proteomes" id="UP000230069"/>
    </source>
</evidence>
<dbReference type="InParanoid" id="A0A2G5D438"/>